<dbReference type="EMBL" id="QGLL01000001">
    <property type="protein sequence ID" value="PXY85822.1"/>
    <property type="molecule type" value="Genomic_DNA"/>
</dbReference>
<dbReference type="Pfam" id="PF02517">
    <property type="entry name" value="Rce1-like"/>
    <property type="match status" value="1"/>
</dbReference>
<keyword evidence="1" id="KW-0812">Transmembrane</keyword>
<dbReference type="PANTHER" id="PTHR36435">
    <property type="entry name" value="SLR1288 PROTEIN"/>
    <property type="match status" value="1"/>
</dbReference>
<dbReference type="InterPro" id="IPR003675">
    <property type="entry name" value="Rce1/LyrA-like_dom"/>
</dbReference>
<evidence type="ECO:0000256" key="1">
    <source>
        <dbReference type="SAM" id="Phobius"/>
    </source>
</evidence>
<dbReference type="AlphaFoldDB" id="A0A318MBY7"/>
<dbReference type="InterPro" id="IPR052710">
    <property type="entry name" value="CAAX_protease"/>
</dbReference>
<proteinExistence type="predicted"/>
<feature type="transmembrane region" description="Helical" evidence="1">
    <location>
        <begin position="205"/>
        <end position="236"/>
    </location>
</feature>
<dbReference type="GO" id="GO:0004175">
    <property type="term" value="F:endopeptidase activity"/>
    <property type="evidence" value="ECO:0007669"/>
    <property type="project" value="UniProtKB-ARBA"/>
</dbReference>
<feature type="domain" description="CAAX prenyl protease 2/Lysostaphin resistance protein A-like" evidence="2">
    <location>
        <begin position="171"/>
        <end position="255"/>
    </location>
</feature>
<evidence type="ECO:0000259" key="2">
    <source>
        <dbReference type="Pfam" id="PF02517"/>
    </source>
</evidence>
<reference evidence="3 4" key="1">
    <citation type="submission" date="2018-05" db="EMBL/GenBank/DDBJ databases">
        <title>Reference genomes for bee gut microbiota database.</title>
        <authorList>
            <person name="Ellegaard K.M."/>
        </authorList>
    </citation>
    <scope>NUCLEOTIDE SEQUENCE [LARGE SCALE GENOMIC DNA]</scope>
    <source>
        <strain evidence="3 4">ESL0200</strain>
    </source>
</reference>
<organism evidence="3 4">
    <name type="scientific">Bifidobacterium asteroides</name>
    <dbReference type="NCBI Taxonomy" id="1684"/>
    <lineage>
        <taxon>Bacteria</taxon>
        <taxon>Bacillati</taxon>
        <taxon>Actinomycetota</taxon>
        <taxon>Actinomycetes</taxon>
        <taxon>Bifidobacteriales</taxon>
        <taxon>Bifidobacteriaceae</taxon>
        <taxon>Bifidobacterium</taxon>
    </lineage>
</organism>
<feature type="transmembrane region" description="Helical" evidence="1">
    <location>
        <begin position="316"/>
        <end position="335"/>
    </location>
</feature>
<dbReference type="OrthoDB" id="3429192at2"/>
<sequence length="339" mass="36820">MDYDSQVDHGLLAAKRGRFIMRHGKGDVHGWGVRRAVNVLSAFAFIYVAIETLAGLLGAKVVLPALFPHASKAELNGHLGDWAVVASVVLALLFALISQWPVIVGRERHGQDQVRWVTARRFSLLALIIALACFFLSQLVAGVADSGLRTVLSGTGLHPPAASGDGSLDTPIMLFYGILLGPFAEELVFRGVIMNGLRRFGRVFAIITSSLLFGFMHGSLVQGLFGFISGLVLGYLAMEYGLVWSLLVHMLNNAFSSGLLAKYMPLAPEVIRIGLGLLMMLVLLIGVVGLLVKLWALRDYCRINRAPKGIYASWRAPWFLLFCLACLLMALSEFVPGLG</sequence>
<feature type="transmembrane region" description="Helical" evidence="1">
    <location>
        <begin position="39"/>
        <end position="62"/>
    </location>
</feature>
<dbReference type="PANTHER" id="PTHR36435:SF1">
    <property type="entry name" value="CAAX AMINO TERMINAL PROTEASE FAMILY PROTEIN"/>
    <property type="match status" value="1"/>
</dbReference>
<name>A0A318MBY7_9BIFI</name>
<feature type="transmembrane region" description="Helical" evidence="1">
    <location>
        <begin position="173"/>
        <end position="193"/>
    </location>
</feature>
<feature type="transmembrane region" description="Helical" evidence="1">
    <location>
        <begin position="273"/>
        <end position="296"/>
    </location>
</feature>
<dbReference type="GO" id="GO:0080120">
    <property type="term" value="P:CAAX-box protein maturation"/>
    <property type="evidence" value="ECO:0007669"/>
    <property type="project" value="UniProtKB-ARBA"/>
</dbReference>
<protein>
    <recommendedName>
        <fullName evidence="2">CAAX prenyl protease 2/Lysostaphin resistance protein A-like domain-containing protein</fullName>
    </recommendedName>
</protein>
<dbReference type="Proteomes" id="UP000247744">
    <property type="component" value="Unassembled WGS sequence"/>
</dbReference>
<keyword evidence="1" id="KW-1133">Transmembrane helix</keyword>
<feature type="transmembrane region" description="Helical" evidence="1">
    <location>
        <begin position="82"/>
        <end position="103"/>
    </location>
</feature>
<accession>A0A318MBY7</accession>
<gene>
    <name evidence="3" type="ORF">DKK75_01240</name>
</gene>
<comment type="caution">
    <text evidence="3">The sequence shown here is derived from an EMBL/GenBank/DDBJ whole genome shotgun (WGS) entry which is preliminary data.</text>
</comment>
<keyword evidence="1" id="KW-0472">Membrane</keyword>
<evidence type="ECO:0000313" key="3">
    <source>
        <dbReference type="EMBL" id="PXY85822.1"/>
    </source>
</evidence>
<feature type="transmembrane region" description="Helical" evidence="1">
    <location>
        <begin position="124"/>
        <end position="144"/>
    </location>
</feature>
<evidence type="ECO:0000313" key="4">
    <source>
        <dbReference type="Proteomes" id="UP000247744"/>
    </source>
</evidence>